<keyword evidence="9" id="KW-1185">Reference proteome</keyword>
<evidence type="ECO:0000313" key="9">
    <source>
        <dbReference type="Proteomes" id="UP000824998"/>
    </source>
</evidence>
<dbReference type="Pfam" id="PF20684">
    <property type="entry name" value="Fung_rhodopsin"/>
    <property type="match status" value="1"/>
</dbReference>
<feature type="domain" description="Rhodopsin" evidence="7">
    <location>
        <begin position="32"/>
        <end position="289"/>
    </location>
</feature>
<dbReference type="AlphaFoldDB" id="A0A9P8C6U8"/>
<dbReference type="PANTHER" id="PTHR33048:SF47">
    <property type="entry name" value="INTEGRAL MEMBRANE PROTEIN-RELATED"/>
    <property type="match status" value="1"/>
</dbReference>
<comment type="subcellular location">
    <subcellularLocation>
        <location evidence="1">Membrane</location>
        <topology evidence="1">Multi-pass membrane protein</topology>
    </subcellularLocation>
</comment>
<accession>A0A9P8C6U8</accession>
<dbReference type="InterPro" id="IPR049326">
    <property type="entry name" value="Rhodopsin_dom_fungi"/>
</dbReference>
<protein>
    <recommendedName>
        <fullName evidence="7">Rhodopsin domain-containing protein</fullName>
    </recommendedName>
</protein>
<evidence type="ECO:0000313" key="8">
    <source>
        <dbReference type="EMBL" id="KAG9236039.1"/>
    </source>
</evidence>
<feature type="transmembrane region" description="Helical" evidence="6">
    <location>
        <begin position="101"/>
        <end position="124"/>
    </location>
</feature>
<gene>
    <name evidence="8" type="ORF">BJ875DRAFT_247990</name>
</gene>
<dbReference type="OrthoDB" id="444631at2759"/>
<feature type="transmembrane region" description="Helical" evidence="6">
    <location>
        <begin position="48"/>
        <end position="65"/>
    </location>
</feature>
<evidence type="ECO:0000256" key="6">
    <source>
        <dbReference type="SAM" id="Phobius"/>
    </source>
</evidence>
<dbReference type="EMBL" id="MU251416">
    <property type="protein sequence ID" value="KAG9236039.1"/>
    <property type="molecule type" value="Genomic_DNA"/>
</dbReference>
<feature type="transmembrane region" description="Helical" evidence="6">
    <location>
        <begin position="136"/>
        <end position="156"/>
    </location>
</feature>
<name>A0A9P8C6U8_9HELO</name>
<proteinExistence type="inferred from homology"/>
<comment type="caution">
    <text evidence="8">The sequence shown here is derived from an EMBL/GenBank/DDBJ whole genome shotgun (WGS) entry which is preliminary data.</text>
</comment>
<evidence type="ECO:0000256" key="2">
    <source>
        <dbReference type="ARBA" id="ARBA00022692"/>
    </source>
</evidence>
<evidence type="ECO:0000256" key="5">
    <source>
        <dbReference type="ARBA" id="ARBA00038359"/>
    </source>
</evidence>
<dbReference type="InterPro" id="IPR052337">
    <property type="entry name" value="SAT4-like"/>
</dbReference>
<keyword evidence="2 6" id="KW-0812">Transmembrane</keyword>
<comment type="similarity">
    <text evidence="5">Belongs to the SAT4 family.</text>
</comment>
<keyword evidence="3 6" id="KW-1133">Transmembrane helix</keyword>
<evidence type="ECO:0000256" key="3">
    <source>
        <dbReference type="ARBA" id="ARBA00022989"/>
    </source>
</evidence>
<keyword evidence="4 6" id="KW-0472">Membrane</keyword>
<sequence>MERIETFGVFSPLQFFAIQWAVAALALVCLALRLAIRWRKTRNLSSDDGLIVIAWVLLVANNILWHSQLSTVYEINALNEGRLQDIGEPKLAKNVRCLMRALLGFNILSVSSLWAVKFTFLIFFRQNRNAKESRNAWWWIVTTLTVATYIVCIVDFDWKCSLGSIAKITGICLSKKTQHSEAASFRARRGLDVAVNLLLMSLGFRRTWGAGLPLRKKVALGGILVLAFVTSGCSLIRLITIHRGTMTPEPRRSFKWSSIEDMTWSFTWNSIEMASSIMVATLGCFHQLYVNSESPTLVEDLEAESTIQEEPIQEEPRKKTARDSIARAPCHVEQLPSPKSIFYGPPVPLHYSNMKNGYDREKYLGG</sequence>
<evidence type="ECO:0000259" key="7">
    <source>
        <dbReference type="Pfam" id="PF20684"/>
    </source>
</evidence>
<dbReference type="GO" id="GO:0016020">
    <property type="term" value="C:membrane"/>
    <property type="evidence" value="ECO:0007669"/>
    <property type="project" value="UniProtKB-SubCell"/>
</dbReference>
<feature type="transmembrane region" description="Helical" evidence="6">
    <location>
        <begin position="15"/>
        <end position="36"/>
    </location>
</feature>
<dbReference type="Proteomes" id="UP000824998">
    <property type="component" value="Unassembled WGS sequence"/>
</dbReference>
<organism evidence="8 9">
    <name type="scientific">Amylocarpus encephaloides</name>
    <dbReference type="NCBI Taxonomy" id="45428"/>
    <lineage>
        <taxon>Eukaryota</taxon>
        <taxon>Fungi</taxon>
        <taxon>Dikarya</taxon>
        <taxon>Ascomycota</taxon>
        <taxon>Pezizomycotina</taxon>
        <taxon>Leotiomycetes</taxon>
        <taxon>Helotiales</taxon>
        <taxon>Helotiales incertae sedis</taxon>
        <taxon>Amylocarpus</taxon>
    </lineage>
</organism>
<evidence type="ECO:0000256" key="1">
    <source>
        <dbReference type="ARBA" id="ARBA00004141"/>
    </source>
</evidence>
<feature type="transmembrane region" description="Helical" evidence="6">
    <location>
        <begin position="218"/>
        <end position="239"/>
    </location>
</feature>
<evidence type="ECO:0000256" key="4">
    <source>
        <dbReference type="ARBA" id="ARBA00023136"/>
    </source>
</evidence>
<dbReference type="PANTHER" id="PTHR33048">
    <property type="entry name" value="PTH11-LIKE INTEGRAL MEMBRANE PROTEIN (AFU_ORTHOLOGUE AFUA_5G11245)"/>
    <property type="match status" value="1"/>
</dbReference>
<reference evidence="8" key="1">
    <citation type="journal article" date="2021" name="IMA Fungus">
        <title>Genomic characterization of three marine fungi, including Emericellopsis atlantica sp. nov. with signatures of a generalist lifestyle and marine biomass degradation.</title>
        <authorList>
            <person name="Hagestad O.C."/>
            <person name="Hou L."/>
            <person name="Andersen J.H."/>
            <person name="Hansen E.H."/>
            <person name="Altermark B."/>
            <person name="Li C."/>
            <person name="Kuhnert E."/>
            <person name="Cox R.J."/>
            <person name="Crous P.W."/>
            <person name="Spatafora J.W."/>
            <person name="Lail K."/>
            <person name="Amirebrahimi M."/>
            <person name="Lipzen A."/>
            <person name="Pangilinan J."/>
            <person name="Andreopoulos W."/>
            <person name="Hayes R.D."/>
            <person name="Ng V."/>
            <person name="Grigoriev I.V."/>
            <person name="Jackson S.A."/>
            <person name="Sutton T.D.S."/>
            <person name="Dobson A.D.W."/>
            <person name="Rama T."/>
        </authorList>
    </citation>
    <scope>NUCLEOTIDE SEQUENCE</scope>
    <source>
        <strain evidence="8">TRa018bII</strain>
    </source>
</reference>